<evidence type="ECO:0000313" key="1">
    <source>
        <dbReference type="EMBL" id="SDD93610.1"/>
    </source>
</evidence>
<reference evidence="1 2" key="1">
    <citation type="submission" date="2016-10" db="EMBL/GenBank/DDBJ databases">
        <authorList>
            <person name="de Groot N.N."/>
        </authorList>
    </citation>
    <scope>NUCLEOTIDE SEQUENCE [LARGE SCALE GENOMIC DNA]</scope>
    <source>
        <strain evidence="1 2">R5</strain>
    </source>
</reference>
<gene>
    <name evidence="1" type="ORF">SAMN05216337_101788</name>
</gene>
<name>A0A1G6YTE6_9BRAD</name>
<organism evidence="1 2">
    <name type="scientific">Bradyrhizobium brasilense</name>
    <dbReference type="NCBI Taxonomy" id="1419277"/>
    <lineage>
        <taxon>Bacteria</taxon>
        <taxon>Pseudomonadati</taxon>
        <taxon>Pseudomonadota</taxon>
        <taxon>Alphaproteobacteria</taxon>
        <taxon>Hyphomicrobiales</taxon>
        <taxon>Nitrobacteraceae</taxon>
        <taxon>Bradyrhizobium</taxon>
    </lineage>
</organism>
<evidence type="ECO:0000313" key="2">
    <source>
        <dbReference type="Proteomes" id="UP000199245"/>
    </source>
</evidence>
<protein>
    <submittedName>
        <fullName evidence="1">Uncharacterized protein</fullName>
    </submittedName>
</protein>
<proteinExistence type="predicted"/>
<dbReference type="AlphaFoldDB" id="A0A1G6YTE6"/>
<dbReference type="RefSeq" id="WP_233442978.1">
    <property type="nucleotide sequence ID" value="NZ_FMZW01000017.1"/>
</dbReference>
<dbReference type="Proteomes" id="UP000199245">
    <property type="component" value="Unassembled WGS sequence"/>
</dbReference>
<sequence length="184" mass="21109">MSDQQLVARIKRSSKYWGQTAPNAWFDVRVVEDTYYQLRGNNNNYRFSDVVMGIRFEGGIVDFKTGRTLKDAPAADHTPPEDEPLSWQEQCHEATAETERLLFLLKEGLHCDYDDKPVPITIDNDSDPSVGLHGEFYLSLSHGYEIVPSSFLRGLERTIGDGLYEKCLDLWRQLNRPATTREHT</sequence>
<dbReference type="EMBL" id="FMZW01000017">
    <property type="protein sequence ID" value="SDD93610.1"/>
    <property type="molecule type" value="Genomic_DNA"/>
</dbReference>
<accession>A0A1G6YTE6</accession>